<dbReference type="AlphaFoldDB" id="A0A9P6DWW1"/>
<proteinExistence type="predicted"/>
<reference evidence="1" key="1">
    <citation type="journal article" date="2020" name="Nat. Commun.">
        <title>Large-scale genome sequencing of mycorrhizal fungi provides insights into the early evolution of symbiotic traits.</title>
        <authorList>
            <person name="Miyauchi S."/>
            <person name="Kiss E."/>
            <person name="Kuo A."/>
            <person name="Drula E."/>
            <person name="Kohler A."/>
            <person name="Sanchez-Garcia M."/>
            <person name="Morin E."/>
            <person name="Andreopoulos B."/>
            <person name="Barry K.W."/>
            <person name="Bonito G."/>
            <person name="Buee M."/>
            <person name="Carver A."/>
            <person name="Chen C."/>
            <person name="Cichocki N."/>
            <person name="Clum A."/>
            <person name="Culley D."/>
            <person name="Crous P.W."/>
            <person name="Fauchery L."/>
            <person name="Girlanda M."/>
            <person name="Hayes R.D."/>
            <person name="Keri Z."/>
            <person name="LaButti K."/>
            <person name="Lipzen A."/>
            <person name="Lombard V."/>
            <person name="Magnuson J."/>
            <person name="Maillard F."/>
            <person name="Murat C."/>
            <person name="Nolan M."/>
            <person name="Ohm R.A."/>
            <person name="Pangilinan J."/>
            <person name="Pereira M.F."/>
            <person name="Perotto S."/>
            <person name="Peter M."/>
            <person name="Pfister S."/>
            <person name="Riley R."/>
            <person name="Sitrit Y."/>
            <person name="Stielow J.B."/>
            <person name="Szollosi G."/>
            <person name="Zifcakova L."/>
            <person name="Stursova M."/>
            <person name="Spatafora J.W."/>
            <person name="Tedersoo L."/>
            <person name="Vaario L.M."/>
            <person name="Yamada A."/>
            <person name="Yan M."/>
            <person name="Wang P."/>
            <person name="Xu J."/>
            <person name="Bruns T."/>
            <person name="Baldrian P."/>
            <person name="Vilgalys R."/>
            <person name="Dunand C."/>
            <person name="Henrissat B."/>
            <person name="Grigoriev I.V."/>
            <person name="Hibbett D."/>
            <person name="Nagy L.G."/>
            <person name="Martin F.M."/>
        </authorList>
    </citation>
    <scope>NUCLEOTIDE SEQUENCE</scope>
    <source>
        <strain evidence="1">UP504</strain>
    </source>
</reference>
<keyword evidence="2" id="KW-1185">Reference proteome</keyword>
<dbReference type="EMBL" id="MU128929">
    <property type="protein sequence ID" value="KAF9517866.1"/>
    <property type="molecule type" value="Genomic_DNA"/>
</dbReference>
<comment type="caution">
    <text evidence="1">The sequence shown here is derived from an EMBL/GenBank/DDBJ whole genome shotgun (WGS) entry which is preliminary data.</text>
</comment>
<evidence type="ECO:0000313" key="1">
    <source>
        <dbReference type="EMBL" id="KAF9517866.1"/>
    </source>
</evidence>
<evidence type="ECO:0000313" key="2">
    <source>
        <dbReference type="Proteomes" id="UP000886523"/>
    </source>
</evidence>
<dbReference type="Proteomes" id="UP000886523">
    <property type="component" value="Unassembled WGS sequence"/>
</dbReference>
<protein>
    <submittedName>
        <fullName evidence="1">Uncharacterized protein</fullName>
    </submittedName>
</protein>
<accession>A0A9P6DWW1</accession>
<name>A0A9P6DWW1_9AGAM</name>
<sequence length="152" mass="17128">MDTYLSPESVAFLEYLSLSPDTSSNPEEWSLPWTEAPPPEVVVPWFRGIPPGANKRIHDIDQTMQPRLADVSSTLSTYGTLEDVLGLSNPSAMIQDRNHTEDRTHDYGFDFKRGQHQYLEALQHTSFGDFPIISGGVSYPVRAVFFCYVSEN</sequence>
<organism evidence="1 2">
    <name type="scientific">Hydnum rufescens UP504</name>
    <dbReference type="NCBI Taxonomy" id="1448309"/>
    <lineage>
        <taxon>Eukaryota</taxon>
        <taxon>Fungi</taxon>
        <taxon>Dikarya</taxon>
        <taxon>Basidiomycota</taxon>
        <taxon>Agaricomycotina</taxon>
        <taxon>Agaricomycetes</taxon>
        <taxon>Cantharellales</taxon>
        <taxon>Hydnaceae</taxon>
        <taxon>Hydnum</taxon>
    </lineage>
</organism>
<gene>
    <name evidence="1" type="ORF">BS47DRAFT_450757</name>
</gene>